<dbReference type="Proteomes" id="UP000540506">
    <property type="component" value="Unassembled WGS sequence"/>
</dbReference>
<dbReference type="AlphaFoldDB" id="A0A7W7VT78"/>
<gene>
    <name evidence="1" type="ORF">FHR34_000920</name>
</gene>
<protein>
    <recommendedName>
        <fullName evidence="3">Methyltransferase</fullName>
    </recommendedName>
</protein>
<evidence type="ECO:0000313" key="1">
    <source>
        <dbReference type="EMBL" id="MBB4921927.1"/>
    </source>
</evidence>
<accession>A0A7W7VT78</accession>
<organism evidence="1 2">
    <name type="scientific">Kitasatospora kifunensis</name>
    <name type="common">Streptomyces kifunensis</name>
    <dbReference type="NCBI Taxonomy" id="58351"/>
    <lineage>
        <taxon>Bacteria</taxon>
        <taxon>Bacillati</taxon>
        <taxon>Actinomycetota</taxon>
        <taxon>Actinomycetes</taxon>
        <taxon>Kitasatosporales</taxon>
        <taxon>Streptomycetaceae</taxon>
        <taxon>Kitasatospora</taxon>
    </lineage>
</organism>
<proteinExistence type="predicted"/>
<sequence>MVGHYLAEGFWRSDNPQAVRRAGNQHRTLSTYLTALLRHGFLLEAVTEPAPTVQVAAQQPQRAGLPPFLVIRARRA</sequence>
<name>A0A7W7VT78_KITKI</name>
<reference evidence="1 2" key="1">
    <citation type="submission" date="2020-08" db="EMBL/GenBank/DDBJ databases">
        <title>Sequencing the genomes of 1000 actinobacteria strains.</title>
        <authorList>
            <person name="Klenk H.-P."/>
        </authorList>
    </citation>
    <scope>NUCLEOTIDE SEQUENCE [LARGE SCALE GENOMIC DNA]</scope>
    <source>
        <strain evidence="1 2">DSM 41654</strain>
    </source>
</reference>
<dbReference type="Gene3D" id="3.40.50.150">
    <property type="entry name" value="Vaccinia Virus protein VP39"/>
    <property type="match status" value="1"/>
</dbReference>
<comment type="caution">
    <text evidence="1">The sequence shown here is derived from an EMBL/GenBank/DDBJ whole genome shotgun (WGS) entry which is preliminary data.</text>
</comment>
<dbReference type="EMBL" id="JACHJV010000001">
    <property type="protein sequence ID" value="MBB4921927.1"/>
    <property type="molecule type" value="Genomic_DNA"/>
</dbReference>
<dbReference type="InterPro" id="IPR029063">
    <property type="entry name" value="SAM-dependent_MTases_sf"/>
</dbReference>
<evidence type="ECO:0000313" key="2">
    <source>
        <dbReference type="Proteomes" id="UP000540506"/>
    </source>
</evidence>
<dbReference type="RefSeq" id="WP_184934184.1">
    <property type="nucleotide sequence ID" value="NZ_JACHJV010000001.1"/>
</dbReference>
<keyword evidence="2" id="KW-1185">Reference proteome</keyword>
<evidence type="ECO:0008006" key="3">
    <source>
        <dbReference type="Google" id="ProtNLM"/>
    </source>
</evidence>